<evidence type="ECO:0000256" key="13">
    <source>
        <dbReference type="SAM" id="MobiDB-lite"/>
    </source>
</evidence>
<evidence type="ECO:0008006" key="17">
    <source>
        <dbReference type="Google" id="ProtNLM"/>
    </source>
</evidence>
<keyword evidence="5" id="KW-0851">Voltage-gated channel</keyword>
<keyword evidence="12" id="KW-0407">Ion channel</keyword>
<dbReference type="CDD" id="cd03683">
    <property type="entry name" value="ClC_1_like"/>
    <property type="match status" value="1"/>
</dbReference>
<dbReference type="PRINTS" id="PR00762">
    <property type="entry name" value="CLCHANNEL"/>
</dbReference>
<reference evidence="15" key="1">
    <citation type="submission" date="2021-01" db="UniProtKB">
        <authorList>
            <consortium name="EnsemblMetazoa"/>
        </authorList>
    </citation>
    <scope>IDENTIFICATION</scope>
</reference>
<dbReference type="GeneID" id="111250490"/>
<dbReference type="Pfam" id="PF00654">
    <property type="entry name" value="Voltage_CLC"/>
    <property type="match status" value="1"/>
</dbReference>
<dbReference type="InterPro" id="IPR050970">
    <property type="entry name" value="Cl_channel_volt-gated"/>
</dbReference>
<dbReference type="RefSeq" id="XP_022661569.1">
    <property type="nucleotide sequence ID" value="XM_022805834.1"/>
</dbReference>
<dbReference type="SUPFAM" id="SSF54631">
    <property type="entry name" value="CBS-domain pair"/>
    <property type="match status" value="1"/>
</dbReference>
<evidence type="ECO:0000313" key="15">
    <source>
        <dbReference type="EnsemblMetazoa" id="XP_022661573"/>
    </source>
</evidence>
<dbReference type="CTD" id="41428"/>
<dbReference type="EnsemblMetazoa" id="XM_022805840">
    <property type="protein sequence ID" value="XP_022661575"/>
    <property type="gene ID" value="LOC111250490"/>
</dbReference>
<feature type="transmembrane region" description="Helical" evidence="14">
    <location>
        <begin position="137"/>
        <end position="163"/>
    </location>
</feature>
<keyword evidence="11" id="KW-0868">Chloride</keyword>
<dbReference type="GO" id="GO:0005247">
    <property type="term" value="F:voltage-gated chloride channel activity"/>
    <property type="evidence" value="ECO:0007669"/>
    <property type="project" value="TreeGrafter"/>
</dbReference>
<proteinExistence type="predicted"/>
<evidence type="ECO:0000313" key="16">
    <source>
        <dbReference type="Proteomes" id="UP000594260"/>
    </source>
</evidence>
<feature type="compositionally biased region" description="Pro residues" evidence="13">
    <location>
        <begin position="695"/>
        <end position="705"/>
    </location>
</feature>
<dbReference type="GO" id="GO:0034707">
    <property type="term" value="C:chloride channel complex"/>
    <property type="evidence" value="ECO:0007669"/>
    <property type="project" value="UniProtKB-KW"/>
</dbReference>
<dbReference type="SUPFAM" id="SSF81340">
    <property type="entry name" value="Clc chloride channel"/>
    <property type="match status" value="1"/>
</dbReference>
<dbReference type="RefSeq" id="XP_022661574.1">
    <property type="nucleotide sequence ID" value="XM_022805839.1"/>
</dbReference>
<keyword evidence="10" id="KW-0869">Chloride channel</keyword>
<dbReference type="AlphaFoldDB" id="A0A7M7K7H3"/>
<evidence type="ECO:0000256" key="1">
    <source>
        <dbReference type="ARBA" id="ARBA00004141"/>
    </source>
</evidence>
<dbReference type="EnsemblMetazoa" id="XM_022805834">
    <property type="protein sequence ID" value="XP_022661569"/>
    <property type="gene ID" value="LOC111250490"/>
</dbReference>
<keyword evidence="9 14" id="KW-0472">Membrane</keyword>
<keyword evidence="16" id="KW-1185">Reference proteome</keyword>
<feature type="transmembrane region" description="Helical" evidence="14">
    <location>
        <begin position="537"/>
        <end position="554"/>
    </location>
</feature>
<accession>A0A7M7K7H3</accession>
<dbReference type="KEGG" id="vde:111250490"/>
<evidence type="ECO:0000256" key="10">
    <source>
        <dbReference type="ARBA" id="ARBA00023173"/>
    </source>
</evidence>
<keyword evidence="2" id="KW-0813">Transport</keyword>
<evidence type="ECO:0000256" key="14">
    <source>
        <dbReference type="SAM" id="Phobius"/>
    </source>
</evidence>
<feature type="transmembrane region" description="Helical" evidence="14">
    <location>
        <begin position="437"/>
        <end position="465"/>
    </location>
</feature>
<comment type="subcellular location">
    <subcellularLocation>
        <location evidence="1">Membrane</location>
        <topology evidence="1">Multi-pass membrane protein</topology>
    </subcellularLocation>
</comment>
<dbReference type="PANTHER" id="PTHR45720">
    <property type="entry name" value="CHLORIDE CHANNEL PROTEIN 2"/>
    <property type="match status" value="1"/>
</dbReference>
<dbReference type="EnsemblMetazoa" id="XM_022805839">
    <property type="protein sequence ID" value="XP_022661574"/>
    <property type="gene ID" value="LOC111250490"/>
</dbReference>
<evidence type="ECO:0000256" key="5">
    <source>
        <dbReference type="ARBA" id="ARBA00022882"/>
    </source>
</evidence>
<evidence type="ECO:0000256" key="8">
    <source>
        <dbReference type="ARBA" id="ARBA00023122"/>
    </source>
</evidence>
<evidence type="ECO:0000256" key="12">
    <source>
        <dbReference type="ARBA" id="ARBA00023303"/>
    </source>
</evidence>
<keyword evidence="7" id="KW-0406">Ion transport</keyword>
<evidence type="ECO:0000256" key="7">
    <source>
        <dbReference type="ARBA" id="ARBA00023065"/>
    </source>
</evidence>
<dbReference type="EnsemblMetazoa" id="XM_022805835">
    <property type="protein sequence ID" value="XP_022661570"/>
    <property type="gene ID" value="LOC111250490"/>
</dbReference>
<evidence type="ECO:0000256" key="6">
    <source>
        <dbReference type="ARBA" id="ARBA00022989"/>
    </source>
</evidence>
<dbReference type="FunCoup" id="A0A7M7K7H3">
    <property type="interactions" value="20"/>
</dbReference>
<dbReference type="Gene3D" id="1.10.3080.10">
    <property type="entry name" value="Clc chloride channel"/>
    <property type="match status" value="1"/>
</dbReference>
<keyword evidence="6 14" id="KW-1133">Transmembrane helix</keyword>
<feature type="region of interest" description="Disordered" evidence="13">
    <location>
        <begin position="658"/>
        <end position="711"/>
    </location>
</feature>
<dbReference type="GO" id="GO:0005886">
    <property type="term" value="C:plasma membrane"/>
    <property type="evidence" value="ECO:0007669"/>
    <property type="project" value="TreeGrafter"/>
</dbReference>
<feature type="region of interest" description="Disordered" evidence="13">
    <location>
        <begin position="892"/>
        <end position="957"/>
    </location>
</feature>
<feature type="compositionally biased region" description="Polar residues" evidence="13">
    <location>
        <begin position="941"/>
        <end position="957"/>
    </location>
</feature>
<dbReference type="InterPro" id="IPR014743">
    <property type="entry name" value="Cl-channel_core"/>
</dbReference>
<evidence type="ECO:0000256" key="11">
    <source>
        <dbReference type="ARBA" id="ARBA00023214"/>
    </source>
</evidence>
<feature type="transmembrane region" description="Helical" evidence="14">
    <location>
        <begin position="278"/>
        <end position="299"/>
    </location>
</feature>
<protein>
    <recommendedName>
        <fullName evidence="17">Chloride channel protein</fullName>
    </recommendedName>
</protein>
<dbReference type="OMA" id="ACFMFNN"/>
<evidence type="ECO:0000256" key="2">
    <source>
        <dbReference type="ARBA" id="ARBA00022448"/>
    </source>
</evidence>
<keyword evidence="4" id="KW-0677">Repeat</keyword>
<feature type="compositionally biased region" description="Low complexity" evidence="13">
    <location>
        <begin position="685"/>
        <end position="694"/>
    </location>
</feature>
<keyword evidence="3 14" id="KW-0812">Transmembrane</keyword>
<dbReference type="Gene3D" id="3.10.580.10">
    <property type="entry name" value="CBS-domain"/>
    <property type="match status" value="2"/>
</dbReference>
<dbReference type="RefSeq" id="XP_022661571.1">
    <property type="nucleotide sequence ID" value="XM_022805836.1"/>
</dbReference>
<dbReference type="OrthoDB" id="4564at2759"/>
<dbReference type="Proteomes" id="UP000594260">
    <property type="component" value="Unplaced"/>
</dbReference>
<evidence type="ECO:0000256" key="4">
    <source>
        <dbReference type="ARBA" id="ARBA00022737"/>
    </source>
</evidence>
<dbReference type="InterPro" id="IPR001807">
    <property type="entry name" value="ClC"/>
</dbReference>
<dbReference type="InParanoid" id="A0A7M7K7H3"/>
<keyword evidence="8" id="KW-0129">CBS domain</keyword>
<dbReference type="FunFam" id="1.10.3080.10:FF:000003">
    <property type="entry name" value="Chloride channel 2"/>
    <property type="match status" value="1"/>
</dbReference>
<feature type="transmembrane region" description="Helical" evidence="14">
    <location>
        <begin position="94"/>
        <end position="116"/>
    </location>
</feature>
<dbReference type="InterPro" id="IPR046342">
    <property type="entry name" value="CBS_dom_sf"/>
</dbReference>
<dbReference type="EnsemblMetazoa" id="XM_022805836">
    <property type="protein sequence ID" value="XP_022661571"/>
    <property type="gene ID" value="LOC111250490"/>
</dbReference>
<feature type="transmembrane region" description="Helical" evidence="14">
    <location>
        <begin position="242"/>
        <end position="266"/>
    </location>
</feature>
<name>A0A7M7K7H3_VARDE</name>
<dbReference type="RefSeq" id="XP_022661575.1">
    <property type="nucleotide sequence ID" value="XM_022805840.1"/>
</dbReference>
<dbReference type="RefSeq" id="XP_022661573.1">
    <property type="nucleotide sequence ID" value="XM_022805838.1"/>
</dbReference>
<dbReference type="PANTHER" id="PTHR45720:SF10">
    <property type="entry name" value="CHLORIDE CHANNEL PROTEIN 2"/>
    <property type="match status" value="1"/>
</dbReference>
<dbReference type="FunFam" id="3.10.580.10:FF:000032">
    <property type="entry name" value="Chloride channel protein"/>
    <property type="match status" value="1"/>
</dbReference>
<feature type="transmembrane region" description="Helical" evidence="14">
    <location>
        <begin position="366"/>
        <end position="386"/>
    </location>
</feature>
<sequence>MKTDDFLAEERLLNGRRTLGFEHTLMFGQYKEDLGQFARSEALRLKNLEKLRKTEERLSNKDLKPYTSECQRKCFNFLSRCWNSTFSKIGGEDWFFLLLLGVISSLISFAMDFGIQTFLRTRQWLYHDLASHLALKYIAWVFFPVLLILFSCGFAHTVAPQAIGSGIPEMKTILRGVVLKEYLTFQTLVAKVIGLTCTLGSGLPLGKEGPFVHISSLIATVLSKIIYSFKGIYENESRTSEMLAAACAVGVACTFAAPLGGVLFSIEVTSVFFAVRNYWRGFFAAACGALVWQLLGVWLREQDTITAVFRTNFRMDFPFDLAELLVYAAMGAACGVLGAAFVYLHKRIVLFNRKHKRMSAFLQRNRFLYPLIITTLISTVTFPPFLGKYMASELTTHEAIHDLFSNFTWGSTDLGVDEMIVVQRWQENPLDSFHLTLIMFVLMNLWMTALAATIPVPLGLFIPVFKMGAAFGRLIGESIAQYCPQGIRVDTSQDSGHNLVIPGGYAVAGAAAMAGAATRTISTCVIAFEMTGQMSHILPVMIAVLIANAISQMLQPSVYDLIITLKKLPYLPPILSTSSHAHTIYVEDIMVRDIAYIWQGATYRDLKQLLKDNKRLMCFPFVESPHSMILLGSIPRVELLRLLELQLGRFRRLEEVARRRSQDVSGRSPRGDQRRMSRFVVSPVTSTNSAKPSPKSSPPPSPPVTPRVVPKKSILKDHGLTIYGTSTRDYQSPYATVTSYDSRLRQAFEAISRKLLTLPDANPSPSDGESSNPATPQLVKRVQLPRERVIDMSPEEQLSWEEEQLSQGVNYAECHIDPAPFQLVERTTLIKVHSIFSMLGLQHAYVTAIGRLIGVVSLKELRKAIEKMNTGGFSRESKKEVEDHYQTQRKFSALPGHGAPSTPSDFIHPVRGTRPSGGKINSEGGATSEGETTEDEFDGNVDNNRTKGTPSGDNTIG</sequence>
<organism evidence="15 16">
    <name type="scientific">Varroa destructor</name>
    <name type="common">Honeybee mite</name>
    <dbReference type="NCBI Taxonomy" id="109461"/>
    <lineage>
        <taxon>Eukaryota</taxon>
        <taxon>Metazoa</taxon>
        <taxon>Ecdysozoa</taxon>
        <taxon>Arthropoda</taxon>
        <taxon>Chelicerata</taxon>
        <taxon>Arachnida</taxon>
        <taxon>Acari</taxon>
        <taxon>Parasitiformes</taxon>
        <taxon>Mesostigmata</taxon>
        <taxon>Gamasina</taxon>
        <taxon>Dermanyssoidea</taxon>
        <taxon>Varroidae</taxon>
        <taxon>Varroa</taxon>
    </lineage>
</organism>
<feature type="transmembrane region" description="Helical" evidence="14">
    <location>
        <begin position="324"/>
        <end position="345"/>
    </location>
</feature>
<dbReference type="EnsemblMetazoa" id="XM_022805838">
    <property type="protein sequence ID" value="XP_022661573"/>
    <property type="gene ID" value="LOC111250490"/>
</dbReference>
<evidence type="ECO:0000256" key="3">
    <source>
        <dbReference type="ARBA" id="ARBA00022692"/>
    </source>
</evidence>
<evidence type="ECO:0000256" key="9">
    <source>
        <dbReference type="ARBA" id="ARBA00023136"/>
    </source>
</evidence>
<dbReference type="RefSeq" id="XP_022661570.1">
    <property type="nucleotide sequence ID" value="XM_022805835.1"/>
</dbReference>